<dbReference type="EMBL" id="JWZX01002032">
    <property type="protein sequence ID" value="KOO31366.1"/>
    <property type="molecule type" value="Genomic_DNA"/>
</dbReference>
<evidence type="ECO:0000256" key="4">
    <source>
        <dbReference type="SAM" id="MobiDB-lite"/>
    </source>
</evidence>
<protein>
    <submittedName>
        <fullName evidence="6">Smp-30 gluconolaconase lre-like region-containing protein</fullName>
    </submittedName>
</protein>
<comment type="cofactor">
    <cofactor evidence="3">
        <name>Zn(2+)</name>
        <dbReference type="ChEBI" id="CHEBI:29105"/>
    </cofactor>
    <text evidence="3">Binds 1 divalent metal cation per subunit.</text>
</comment>
<evidence type="ECO:0000313" key="6">
    <source>
        <dbReference type="EMBL" id="KOO31366.1"/>
    </source>
</evidence>
<feature type="binding site" evidence="3">
    <location>
        <position position="163"/>
    </location>
    <ligand>
        <name>substrate</name>
    </ligand>
</feature>
<dbReference type="PRINTS" id="PR01790">
    <property type="entry name" value="SMP30FAMILY"/>
</dbReference>
<feature type="binding site" evidence="3">
    <location>
        <position position="218"/>
    </location>
    <ligand>
        <name>a divalent metal cation</name>
        <dbReference type="ChEBI" id="CHEBI:60240"/>
    </ligand>
</feature>
<dbReference type="PANTHER" id="PTHR10907">
    <property type="entry name" value="REGUCALCIN"/>
    <property type="match status" value="1"/>
</dbReference>
<feature type="binding site" evidence="3">
    <location>
        <position position="71"/>
    </location>
    <ligand>
        <name>a divalent metal cation</name>
        <dbReference type="ChEBI" id="CHEBI:60240"/>
    </ligand>
</feature>
<feature type="binding site" evidence="3">
    <location>
        <position position="273"/>
    </location>
    <ligand>
        <name>a divalent metal cation</name>
        <dbReference type="ChEBI" id="CHEBI:60240"/>
    </ligand>
</feature>
<feature type="region of interest" description="Disordered" evidence="4">
    <location>
        <begin position="375"/>
        <end position="395"/>
    </location>
</feature>
<proteinExistence type="inferred from homology"/>
<dbReference type="OrthoDB" id="423498at2759"/>
<evidence type="ECO:0000256" key="1">
    <source>
        <dbReference type="ARBA" id="ARBA00008853"/>
    </source>
</evidence>
<dbReference type="Gene3D" id="2.120.10.30">
    <property type="entry name" value="TolB, C-terminal domain"/>
    <property type="match status" value="1"/>
</dbReference>
<keyword evidence="3" id="KW-0862">Zinc</keyword>
<dbReference type="AlphaFoldDB" id="A0A0M0JXH7"/>
<dbReference type="InterPro" id="IPR005511">
    <property type="entry name" value="SMP-30"/>
</dbReference>
<feature type="binding site" evidence="3">
    <location>
        <position position="165"/>
    </location>
    <ligand>
        <name>substrate</name>
    </ligand>
</feature>
<dbReference type="InterPro" id="IPR013658">
    <property type="entry name" value="SGL"/>
</dbReference>
<gene>
    <name evidence="6" type="ORF">Ctob_010167</name>
</gene>
<dbReference type="GO" id="GO:0005509">
    <property type="term" value="F:calcium ion binding"/>
    <property type="evidence" value="ECO:0007669"/>
    <property type="project" value="TreeGrafter"/>
</dbReference>
<accession>A0A0M0JXH7</accession>
<dbReference type="PANTHER" id="PTHR10907:SF47">
    <property type="entry name" value="REGUCALCIN"/>
    <property type="match status" value="1"/>
</dbReference>
<name>A0A0M0JXH7_9EUKA</name>
<feature type="compositionally biased region" description="Basic and acidic residues" evidence="4">
    <location>
        <begin position="386"/>
        <end position="395"/>
    </location>
</feature>
<evidence type="ECO:0000256" key="2">
    <source>
        <dbReference type="PIRSR" id="PIRSR605511-1"/>
    </source>
</evidence>
<comment type="similarity">
    <text evidence="1">Belongs to the SMP-30/CGR1 family.</text>
</comment>
<feature type="active site" description="Proton donor/acceptor" evidence="2">
    <location>
        <position position="273"/>
    </location>
</feature>
<comment type="caution">
    <text evidence="6">The sequence shown here is derived from an EMBL/GenBank/DDBJ whole genome shotgun (WGS) entry which is preliminary data.</text>
</comment>
<dbReference type="Proteomes" id="UP000037460">
    <property type="component" value="Unassembled WGS sequence"/>
</dbReference>
<reference evidence="7" key="1">
    <citation type="journal article" date="2015" name="PLoS Genet.">
        <title>Genome Sequence and Transcriptome Analyses of Chrysochromulina tobin: Metabolic Tools for Enhanced Algal Fitness in the Prominent Order Prymnesiales (Haptophyceae).</title>
        <authorList>
            <person name="Hovde B.T."/>
            <person name="Deodato C.R."/>
            <person name="Hunsperger H.M."/>
            <person name="Ryken S.A."/>
            <person name="Yost W."/>
            <person name="Jha R.K."/>
            <person name="Patterson J."/>
            <person name="Monnat R.J. Jr."/>
            <person name="Barlow S.B."/>
            <person name="Starkenburg S.R."/>
            <person name="Cattolico R.A."/>
        </authorList>
    </citation>
    <scope>NUCLEOTIDE SEQUENCE</scope>
    <source>
        <strain evidence="7">CCMP291</strain>
    </source>
</reference>
<dbReference type="GO" id="GO:0019853">
    <property type="term" value="P:L-ascorbic acid biosynthetic process"/>
    <property type="evidence" value="ECO:0007669"/>
    <property type="project" value="TreeGrafter"/>
</dbReference>
<keyword evidence="7" id="KW-1185">Reference proteome</keyword>
<dbReference type="GO" id="GO:0004341">
    <property type="term" value="F:gluconolactonase activity"/>
    <property type="evidence" value="ECO:0007669"/>
    <property type="project" value="TreeGrafter"/>
</dbReference>
<sequence length="404" mass="43765">MSARRAEGADYMAKHGVEEAIKRALEEILRDRPGDPVVALGQLLLAAPSAATPKEASSMVVVAKADAELGEGPIWDTRHSRLLFLDILQSKIFSYSPTSGDLETVNVSKHTPIVSTIVPVLGPEWDDAVILGTQDGVALFDLDEGTFERHPASGTLHALPHSRMNDGRCDSNGHLWIGSIARQGPGGADLVSEGSALWVLDSWEATPVKVLDRITISNGLAWSVDGKTMWYTDSPTFGVDAFDFDADAPEPARRLRNKRRAIEVSSSFPPVPDGCALDNQGQLWVACFGAGVVRRYDPRSGALLCAFEVPPEAGTETTACAFGGNELDELYITTAHEFWSDEKKKQFPLAGSLFKLTKETIAAACGPGVRGIQPHYFKTPRGRSPARSEDVHRSEDVRFRSTAL</sequence>
<evidence type="ECO:0000313" key="7">
    <source>
        <dbReference type="Proteomes" id="UP000037460"/>
    </source>
</evidence>
<evidence type="ECO:0000256" key="3">
    <source>
        <dbReference type="PIRSR" id="PIRSR605511-2"/>
    </source>
</evidence>
<evidence type="ECO:0000259" key="5">
    <source>
        <dbReference type="Pfam" id="PF08450"/>
    </source>
</evidence>
<dbReference type="Pfam" id="PF08450">
    <property type="entry name" value="SGL"/>
    <property type="match status" value="1"/>
</dbReference>
<keyword evidence="3" id="KW-0479">Metal-binding</keyword>
<dbReference type="SUPFAM" id="SSF63829">
    <property type="entry name" value="Calcium-dependent phosphotriesterase"/>
    <property type="match status" value="1"/>
</dbReference>
<feature type="domain" description="SMP-30/Gluconolactonase/LRE-like region" evidence="5">
    <location>
        <begin position="69"/>
        <end position="336"/>
    </location>
</feature>
<dbReference type="InterPro" id="IPR011042">
    <property type="entry name" value="6-blade_b-propeller_TolB-like"/>
</dbReference>
<organism evidence="6 7">
    <name type="scientific">Chrysochromulina tobinii</name>
    <dbReference type="NCBI Taxonomy" id="1460289"/>
    <lineage>
        <taxon>Eukaryota</taxon>
        <taxon>Haptista</taxon>
        <taxon>Haptophyta</taxon>
        <taxon>Prymnesiophyceae</taxon>
        <taxon>Prymnesiales</taxon>
        <taxon>Chrysochromulinaceae</taxon>
        <taxon>Chrysochromulina</taxon>
    </lineage>
</organism>